<dbReference type="STRING" id="134849.SAMN05443668_102319"/>
<dbReference type="OrthoDB" id="5184723at2"/>
<evidence type="ECO:0000256" key="4">
    <source>
        <dbReference type="ARBA" id="ARBA00023098"/>
    </source>
</evidence>
<evidence type="ECO:0000256" key="6">
    <source>
        <dbReference type="SAM" id="Phobius"/>
    </source>
</evidence>
<evidence type="ECO:0000256" key="2">
    <source>
        <dbReference type="ARBA" id="ARBA00022516"/>
    </source>
</evidence>
<keyword evidence="5 8" id="KW-0012">Acyltransferase</keyword>
<accession>A0A1M7MXW1</accession>
<protein>
    <submittedName>
        <fullName evidence="8">Lyso-ornithine lipid acyltransferase</fullName>
    </submittedName>
</protein>
<keyword evidence="6" id="KW-1133">Transmembrane helix</keyword>
<evidence type="ECO:0000259" key="7">
    <source>
        <dbReference type="SMART" id="SM00563"/>
    </source>
</evidence>
<sequence length="281" mass="29895">MPAWAPYSPCAVRCLGTDEERISVPAAVLRLVAVVGVLFAALLLAVFYPLLPADRRADVVRGWCRILLWTLDIRVAVDSPARAPAGALVVANHISWLDVIVLGAVRPGRMVARADLREWPLIGTVAARAGTIFIDRQRLSTLPGTVADVRSALRSGARVLAFPEGTTWCGAASGRFRPALFQAAIDAGAPVEPVTLRYRIGDRLSTAPAFVGDDPLVTSIWRVVRARALVADVRCHAELPPTGGRRMLATAASTLVSGVDRPGVHGRVGVHVVQVLDGHPA</sequence>
<keyword evidence="9" id="KW-1185">Reference proteome</keyword>
<dbReference type="GO" id="GO:0006654">
    <property type="term" value="P:phosphatidic acid biosynthetic process"/>
    <property type="evidence" value="ECO:0007669"/>
    <property type="project" value="TreeGrafter"/>
</dbReference>
<dbReference type="InterPro" id="IPR002123">
    <property type="entry name" value="Plipid/glycerol_acylTrfase"/>
</dbReference>
<dbReference type="PANTHER" id="PTHR10434:SF64">
    <property type="entry name" value="1-ACYL-SN-GLYCEROL-3-PHOSPHATE ACYLTRANSFERASE-RELATED"/>
    <property type="match status" value="1"/>
</dbReference>
<feature type="domain" description="Phospholipid/glycerol acyltransferase" evidence="7">
    <location>
        <begin position="87"/>
        <end position="199"/>
    </location>
</feature>
<dbReference type="SUPFAM" id="SSF69593">
    <property type="entry name" value="Glycerol-3-phosphate (1)-acyltransferase"/>
    <property type="match status" value="1"/>
</dbReference>
<dbReference type="GO" id="GO:0003841">
    <property type="term" value="F:1-acylglycerol-3-phosphate O-acyltransferase activity"/>
    <property type="evidence" value="ECO:0007669"/>
    <property type="project" value="TreeGrafter"/>
</dbReference>
<organism evidence="8 9">
    <name type="scientific">Cryptosporangium aurantiacum</name>
    <dbReference type="NCBI Taxonomy" id="134849"/>
    <lineage>
        <taxon>Bacteria</taxon>
        <taxon>Bacillati</taxon>
        <taxon>Actinomycetota</taxon>
        <taxon>Actinomycetes</taxon>
        <taxon>Cryptosporangiales</taxon>
        <taxon>Cryptosporangiaceae</taxon>
        <taxon>Cryptosporangium</taxon>
    </lineage>
</organism>
<dbReference type="EMBL" id="FRCS01000002">
    <property type="protein sequence ID" value="SHM95900.1"/>
    <property type="molecule type" value="Genomic_DNA"/>
</dbReference>
<keyword evidence="4" id="KW-0443">Lipid metabolism</keyword>
<evidence type="ECO:0000256" key="3">
    <source>
        <dbReference type="ARBA" id="ARBA00022679"/>
    </source>
</evidence>
<dbReference type="PANTHER" id="PTHR10434">
    <property type="entry name" value="1-ACYL-SN-GLYCEROL-3-PHOSPHATE ACYLTRANSFERASE"/>
    <property type="match status" value="1"/>
</dbReference>
<evidence type="ECO:0000256" key="1">
    <source>
        <dbReference type="ARBA" id="ARBA00005189"/>
    </source>
</evidence>
<keyword evidence="6" id="KW-0472">Membrane</keyword>
<reference evidence="8 9" key="1">
    <citation type="submission" date="2016-11" db="EMBL/GenBank/DDBJ databases">
        <authorList>
            <person name="Jaros S."/>
            <person name="Januszkiewicz K."/>
            <person name="Wedrychowicz H."/>
        </authorList>
    </citation>
    <scope>NUCLEOTIDE SEQUENCE [LARGE SCALE GENOMIC DNA]</scope>
    <source>
        <strain evidence="8 9">DSM 46144</strain>
    </source>
</reference>
<feature type="transmembrane region" description="Helical" evidence="6">
    <location>
        <begin position="27"/>
        <end position="51"/>
    </location>
</feature>
<dbReference type="RefSeq" id="WP_073253855.1">
    <property type="nucleotide sequence ID" value="NZ_FRCS01000002.1"/>
</dbReference>
<gene>
    <name evidence="8" type="ORF">SAMN05443668_102319</name>
</gene>
<dbReference type="SMART" id="SM00563">
    <property type="entry name" value="PlsC"/>
    <property type="match status" value="1"/>
</dbReference>
<evidence type="ECO:0000313" key="9">
    <source>
        <dbReference type="Proteomes" id="UP000184440"/>
    </source>
</evidence>
<name>A0A1M7MXW1_9ACTN</name>
<keyword evidence="6" id="KW-0812">Transmembrane</keyword>
<evidence type="ECO:0000256" key="5">
    <source>
        <dbReference type="ARBA" id="ARBA00023315"/>
    </source>
</evidence>
<keyword evidence="2" id="KW-0444">Lipid biosynthesis</keyword>
<dbReference type="AlphaFoldDB" id="A0A1M7MXW1"/>
<evidence type="ECO:0000313" key="8">
    <source>
        <dbReference type="EMBL" id="SHM95900.1"/>
    </source>
</evidence>
<dbReference type="CDD" id="cd07989">
    <property type="entry name" value="LPLAT_AGPAT-like"/>
    <property type="match status" value="1"/>
</dbReference>
<keyword evidence="3 8" id="KW-0808">Transferase</keyword>
<dbReference type="Proteomes" id="UP000184440">
    <property type="component" value="Unassembled WGS sequence"/>
</dbReference>
<proteinExistence type="predicted"/>
<dbReference type="Pfam" id="PF01553">
    <property type="entry name" value="Acyltransferase"/>
    <property type="match status" value="1"/>
</dbReference>
<comment type="pathway">
    <text evidence="1">Lipid metabolism.</text>
</comment>